<dbReference type="EMBL" id="MHNI01000012">
    <property type="protein sequence ID" value="OGZ43030.1"/>
    <property type="molecule type" value="Genomic_DNA"/>
</dbReference>
<dbReference type="NCBIfam" id="TIGR04085">
    <property type="entry name" value="rSAM_more_4Fe4S"/>
    <property type="match status" value="1"/>
</dbReference>
<evidence type="ECO:0000313" key="2">
    <source>
        <dbReference type="Proteomes" id="UP000176700"/>
    </source>
</evidence>
<dbReference type="AlphaFoldDB" id="A0A1G2FZL6"/>
<evidence type="ECO:0008006" key="3">
    <source>
        <dbReference type="Google" id="ProtNLM"/>
    </source>
</evidence>
<comment type="caution">
    <text evidence="1">The sequence shown here is derived from an EMBL/GenBank/DDBJ whole genome shotgun (WGS) entry which is preliminary data.</text>
</comment>
<organism evidence="1 2">
    <name type="scientific">Candidatus Ryanbacteria bacterium RIFCSPHIGHO2_01_45_13</name>
    <dbReference type="NCBI Taxonomy" id="1802112"/>
    <lineage>
        <taxon>Bacteria</taxon>
        <taxon>Candidatus Ryaniibacteriota</taxon>
    </lineage>
</organism>
<sequence length="138" mass="15339">MRQIANTTLQFADKVEMVYIRFPNEKKLPLAGCEAGNIIYVFTLGELTVCPYLVFAARTPQSQHKAEEFIVGNIFRDADIATRLDEYKLHERYRLGGNPTCEGCRLNAECGKGCPAAVISSGKRIEEVDAEVCPIVNP</sequence>
<proteinExistence type="predicted"/>
<dbReference type="Proteomes" id="UP000176700">
    <property type="component" value="Unassembled WGS sequence"/>
</dbReference>
<name>A0A1G2FZL6_9BACT</name>
<evidence type="ECO:0000313" key="1">
    <source>
        <dbReference type="EMBL" id="OGZ43030.1"/>
    </source>
</evidence>
<dbReference type="InterPro" id="IPR023885">
    <property type="entry name" value="4Fe4S-binding_SPASM_dom"/>
</dbReference>
<accession>A0A1G2FZL6</accession>
<gene>
    <name evidence="1" type="ORF">A2W41_02235</name>
</gene>
<protein>
    <recommendedName>
        <fullName evidence="3">4Fe4S-binding SPASM domain-containing protein</fullName>
    </recommendedName>
</protein>
<reference evidence="1 2" key="1">
    <citation type="journal article" date="2016" name="Nat. Commun.">
        <title>Thousands of microbial genomes shed light on interconnected biogeochemical processes in an aquifer system.</title>
        <authorList>
            <person name="Anantharaman K."/>
            <person name="Brown C.T."/>
            <person name="Hug L.A."/>
            <person name="Sharon I."/>
            <person name="Castelle C.J."/>
            <person name="Probst A.J."/>
            <person name="Thomas B.C."/>
            <person name="Singh A."/>
            <person name="Wilkins M.J."/>
            <person name="Karaoz U."/>
            <person name="Brodie E.L."/>
            <person name="Williams K.H."/>
            <person name="Hubbard S.S."/>
            <person name="Banfield J.F."/>
        </authorList>
    </citation>
    <scope>NUCLEOTIDE SEQUENCE [LARGE SCALE GENOMIC DNA]</scope>
</reference>